<dbReference type="EMBL" id="BAZW01000019">
    <property type="protein sequence ID" value="GAO30162.1"/>
    <property type="molecule type" value="Genomic_DNA"/>
</dbReference>
<organism evidence="1 2">
    <name type="scientific">Geofilum rubicundum JCM 15548</name>
    <dbReference type="NCBI Taxonomy" id="1236989"/>
    <lineage>
        <taxon>Bacteria</taxon>
        <taxon>Pseudomonadati</taxon>
        <taxon>Bacteroidota</taxon>
        <taxon>Bacteroidia</taxon>
        <taxon>Marinilabiliales</taxon>
        <taxon>Marinilabiliaceae</taxon>
        <taxon>Geofilum</taxon>
    </lineage>
</organism>
<sequence>MRTNKLFSGLAGIVFIGSLYVSCESPEKAAYDNAWVYDNIEFDMPVVTEPGFAANTVSLPDVGGVADGRTLNTEAIAKGIEMLTEKGGGRLIIPAGLWITGPIVLKSNINLHLEDGALLRFSDDFDLYPIVESTFEGVMTWRCQSPISGRDLVNVAITGKGTIDGNGQAWRPVKRFKMTDNQWRNLLNSGGTLVMMVLTGFRLKVPLWVILKPMAITCPDSILLRNTKPLKTFFVP</sequence>
<accession>A0A0E9LX58</accession>
<dbReference type="InterPro" id="IPR012334">
    <property type="entry name" value="Pectin_lyas_fold"/>
</dbReference>
<dbReference type="InterPro" id="IPR011050">
    <property type="entry name" value="Pectin_lyase_fold/virulence"/>
</dbReference>
<name>A0A0E9LX58_9BACT</name>
<dbReference type="Proteomes" id="UP000032900">
    <property type="component" value="Unassembled WGS sequence"/>
</dbReference>
<dbReference type="RefSeq" id="WP_227625685.1">
    <property type="nucleotide sequence ID" value="NZ_BAZW01000019.1"/>
</dbReference>
<protein>
    <submittedName>
        <fullName evidence="1">Polygalacturonase</fullName>
    </submittedName>
</protein>
<keyword evidence="2" id="KW-1185">Reference proteome</keyword>
<dbReference type="InterPro" id="IPR051801">
    <property type="entry name" value="GH28_Enzymes"/>
</dbReference>
<proteinExistence type="predicted"/>
<comment type="caution">
    <text evidence="1">The sequence shown here is derived from an EMBL/GenBank/DDBJ whole genome shotgun (WGS) entry which is preliminary data.</text>
</comment>
<evidence type="ECO:0000313" key="2">
    <source>
        <dbReference type="Proteomes" id="UP000032900"/>
    </source>
</evidence>
<dbReference type="AlphaFoldDB" id="A0A0E9LX58"/>
<evidence type="ECO:0000313" key="1">
    <source>
        <dbReference type="EMBL" id="GAO30162.1"/>
    </source>
</evidence>
<dbReference type="PANTHER" id="PTHR31339">
    <property type="entry name" value="PECTIN LYASE-RELATED"/>
    <property type="match status" value="1"/>
</dbReference>
<dbReference type="SUPFAM" id="SSF51126">
    <property type="entry name" value="Pectin lyase-like"/>
    <property type="match status" value="1"/>
</dbReference>
<dbReference type="STRING" id="1236989.JCM15548_12415"/>
<reference evidence="1 2" key="1">
    <citation type="journal article" date="2015" name="Microbes Environ.">
        <title>Distribution and evolution of nitrogen fixation genes in the phylum bacteroidetes.</title>
        <authorList>
            <person name="Inoue J."/>
            <person name="Oshima K."/>
            <person name="Suda W."/>
            <person name="Sakamoto M."/>
            <person name="Iino T."/>
            <person name="Noda S."/>
            <person name="Hongoh Y."/>
            <person name="Hattori M."/>
            <person name="Ohkuma M."/>
        </authorList>
    </citation>
    <scope>NUCLEOTIDE SEQUENCE [LARGE SCALE GENOMIC DNA]</scope>
    <source>
        <strain evidence="1">JCM 15548</strain>
    </source>
</reference>
<dbReference type="PANTHER" id="PTHR31339:SF9">
    <property type="entry name" value="PLASMIN AND FIBRONECTIN-BINDING PROTEIN A"/>
    <property type="match status" value="1"/>
</dbReference>
<gene>
    <name evidence="1" type="ORF">JCM15548_12415</name>
</gene>
<dbReference type="Gene3D" id="2.160.20.10">
    <property type="entry name" value="Single-stranded right-handed beta-helix, Pectin lyase-like"/>
    <property type="match status" value="1"/>
</dbReference>